<comment type="caution">
    <text evidence="2">The sequence shown here is derived from an EMBL/GenBank/DDBJ whole genome shotgun (WGS) entry which is preliminary data.</text>
</comment>
<evidence type="ECO:0000313" key="3">
    <source>
        <dbReference type="Proteomes" id="UP000031668"/>
    </source>
</evidence>
<name>A0A0C2MMB5_THEKT</name>
<accession>A0A0C2MMB5</accession>
<feature type="transmembrane region" description="Helical" evidence="1">
    <location>
        <begin position="22"/>
        <end position="44"/>
    </location>
</feature>
<evidence type="ECO:0000256" key="1">
    <source>
        <dbReference type="SAM" id="Phobius"/>
    </source>
</evidence>
<keyword evidence="1" id="KW-1133">Transmembrane helix</keyword>
<keyword evidence="1" id="KW-0812">Transmembrane</keyword>
<dbReference type="Proteomes" id="UP000031668">
    <property type="component" value="Unassembled WGS sequence"/>
</dbReference>
<proteinExistence type="predicted"/>
<keyword evidence="1" id="KW-0472">Membrane</keyword>
<dbReference type="EMBL" id="JWZT01004873">
    <property type="protein sequence ID" value="KII62776.1"/>
    <property type="molecule type" value="Genomic_DNA"/>
</dbReference>
<keyword evidence="3" id="KW-1185">Reference proteome</keyword>
<sequence length="106" mass="12362">MFINKVSEAIRGKAPLMRFLKFFRLFLASVSAAMFLIMVAVMIIKRFVRISPYHSERHVECLMIDHSKNTCHRRMDTRCMSPAWNRVSFIRISITLTSTPSTIHNT</sequence>
<evidence type="ECO:0000313" key="2">
    <source>
        <dbReference type="EMBL" id="KII62776.1"/>
    </source>
</evidence>
<organism evidence="2 3">
    <name type="scientific">Thelohanellus kitauei</name>
    <name type="common">Myxosporean</name>
    <dbReference type="NCBI Taxonomy" id="669202"/>
    <lineage>
        <taxon>Eukaryota</taxon>
        <taxon>Metazoa</taxon>
        <taxon>Cnidaria</taxon>
        <taxon>Myxozoa</taxon>
        <taxon>Myxosporea</taxon>
        <taxon>Bivalvulida</taxon>
        <taxon>Platysporina</taxon>
        <taxon>Myxobolidae</taxon>
        <taxon>Thelohanellus</taxon>
    </lineage>
</organism>
<dbReference type="AlphaFoldDB" id="A0A0C2MMB5"/>
<protein>
    <submittedName>
        <fullName evidence="2">Uncharacterized protein</fullName>
    </submittedName>
</protein>
<reference evidence="2 3" key="1">
    <citation type="journal article" date="2014" name="Genome Biol. Evol.">
        <title>The genome of the myxosporean Thelohanellus kitauei shows adaptations to nutrient acquisition within its fish host.</title>
        <authorList>
            <person name="Yang Y."/>
            <person name="Xiong J."/>
            <person name="Zhou Z."/>
            <person name="Huo F."/>
            <person name="Miao W."/>
            <person name="Ran C."/>
            <person name="Liu Y."/>
            <person name="Zhang J."/>
            <person name="Feng J."/>
            <person name="Wang M."/>
            <person name="Wang M."/>
            <person name="Wang L."/>
            <person name="Yao B."/>
        </authorList>
    </citation>
    <scope>NUCLEOTIDE SEQUENCE [LARGE SCALE GENOMIC DNA]</scope>
    <source>
        <strain evidence="2">Wuqing</strain>
    </source>
</reference>
<gene>
    <name evidence="2" type="ORF">RF11_08952</name>
</gene>